<dbReference type="EMBL" id="CAXDID020000007">
    <property type="protein sequence ID" value="CAL5977004.1"/>
    <property type="molecule type" value="Genomic_DNA"/>
</dbReference>
<keyword evidence="3" id="KW-1185">Reference proteome</keyword>
<evidence type="ECO:0000313" key="3">
    <source>
        <dbReference type="Proteomes" id="UP001642409"/>
    </source>
</evidence>
<accession>A0AA86QPT2</accession>
<comment type="caution">
    <text evidence="1">The sequence shown here is derived from an EMBL/GenBank/DDBJ whole genome shotgun (WGS) entry which is preliminary data.</text>
</comment>
<protein>
    <submittedName>
        <fullName evidence="2">Hypothetical_protein</fullName>
    </submittedName>
</protein>
<reference evidence="1" key="1">
    <citation type="submission" date="2023-06" db="EMBL/GenBank/DDBJ databases">
        <authorList>
            <person name="Kurt Z."/>
        </authorList>
    </citation>
    <scope>NUCLEOTIDE SEQUENCE</scope>
</reference>
<proteinExistence type="predicted"/>
<dbReference type="EMBL" id="CATOUU010000952">
    <property type="protein sequence ID" value="CAI9962370.1"/>
    <property type="molecule type" value="Genomic_DNA"/>
</dbReference>
<dbReference type="AlphaFoldDB" id="A0AA86QPT2"/>
<reference evidence="2 3" key="2">
    <citation type="submission" date="2024-07" db="EMBL/GenBank/DDBJ databases">
        <authorList>
            <person name="Akdeniz Z."/>
        </authorList>
    </citation>
    <scope>NUCLEOTIDE SEQUENCE [LARGE SCALE GENOMIC DNA]</scope>
</reference>
<name>A0AA86QPT2_9EUKA</name>
<sequence>MDDVHVVLLLSLDGFLDRGRGQLVVGVEKDHELGGEGHAEVPGVEDPSVPGERVELDVGVLVRVGLDDLGGVVGRAVVDDDHVSVRVGLGEGVLERVLDAVRGIEGGSDNRYLGLGWY</sequence>
<gene>
    <name evidence="2" type="ORF">HINF_LOCUS4099</name>
    <name evidence="1" type="ORF">HINF_LOCUS50015</name>
</gene>
<evidence type="ECO:0000313" key="2">
    <source>
        <dbReference type="EMBL" id="CAL5977004.1"/>
    </source>
</evidence>
<organism evidence="1">
    <name type="scientific">Hexamita inflata</name>
    <dbReference type="NCBI Taxonomy" id="28002"/>
    <lineage>
        <taxon>Eukaryota</taxon>
        <taxon>Metamonada</taxon>
        <taxon>Diplomonadida</taxon>
        <taxon>Hexamitidae</taxon>
        <taxon>Hexamitinae</taxon>
        <taxon>Hexamita</taxon>
    </lineage>
</organism>
<dbReference type="Proteomes" id="UP001642409">
    <property type="component" value="Unassembled WGS sequence"/>
</dbReference>
<evidence type="ECO:0000313" key="1">
    <source>
        <dbReference type="EMBL" id="CAI9962370.1"/>
    </source>
</evidence>